<feature type="transmembrane region" description="Helical" evidence="7">
    <location>
        <begin position="116"/>
        <end position="145"/>
    </location>
</feature>
<dbReference type="RefSeq" id="WP_013797731.1">
    <property type="nucleotide sequence ID" value="NC_015559.1"/>
</dbReference>
<proteinExistence type="inferred from homology"/>
<evidence type="ECO:0000256" key="4">
    <source>
        <dbReference type="ARBA" id="ARBA00022692"/>
    </source>
</evidence>
<dbReference type="AlphaFoldDB" id="F6CT95"/>
<keyword evidence="3" id="KW-1003">Cell membrane</keyword>
<keyword evidence="6 7" id="KW-0472">Membrane</keyword>
<dbReference type="EMBL" id="CP002771">
    <property type="protein sequence ID" value="AEF56261.1"/>
    <property type="molecule type" value="Genomic_DNA"/>
</dbReference>
<feature type="transmembrane region" description="Helical" evidence="7">
    <location>
        <begin position="73"/>
        <end position="95"/>
    </location>
</feature>
<name>F6CT95_MARPP</name>
<dbReference type="KEGG" id="mpc:Mar181_3238"/>
<dbReference type="HOGENOM" id="CLU_813244_0_0_6"/>
<keyword evidence="9" id="KW-1185">Reference proteome</keyword>
<dbReference type="Pfam" id="PF03773">
    <property type="entry name" value="ArsP_1"/>
    <property type="match status" value="1"/>
</dbReference>
<feature type="transmembrane region" description="Helical" evidence="7">
    <location>
        <begin position="283"/>
        <end position="307"/>
    </location>
</feature>
<feature type="transmembrane region" description="Helical" evidence="7">
    <location>
        <begin position="165"/>
        <end position="190"/>
    </location>
</feature>
<evidence type="ECO:0000256" key="2">
    <source>
        <dbReference type="ARBA" id="ARBA00006386"/>
    </source>
</evidence>
<evidence type="ECO:0000256" key="3">
    <source>
        <dbReference type="ARBA" id="ARBA00022475"/>
    </source>
</evidence>
<organism evidence="8 9">
    <name type="scientific">Marinomonas posidonica (strain CECT 7376 / NCIMB 14433 / IVIA-Po-181)</name>
    <dbReference type="NCBI Taxonomy" id="491952"/>
    <lineage>
        <taxon>Bacteria</taxon>
        <taxon>Pseudomonadati</taxon>
        <taxon>Pseudomonadota</taxon>
        <taxon>Gammaproteobacteria</taxon>
        <taxon>Oceanospirillales</taxon>
        <taxon>Oceanospirillaceae</taxon>
        <taxon>Marinomonas</taxon>
    </lineage>
</organism>
<keyword evidence="5 7" id="KW-1133">Transmembrane helix</keyword>
<feature type="transmembrane region" description="Helical" evidence="7">
    <location>
        <begin position="45"/>
        <end position="67"/>
    </location>
</feature>
<dbReference type="eggNOG" id="COG0701">
    <property type="taxonomic scope" value="Bacteria"/>
</dbReference>
<comment type="subcellular location">
    <subcellularLocation>
        <location evidence="1">Cell membrane</location>
        <topology evidence="1">Multi-pass membrane protein</topology>
    </subcellularLocation>
</comment>
<evidence type="ECO:0008006" key="10">
    <source>
        <dbReference type="Google" id="ProtNLM"/>
    </source>
</evidence>
<dbReference type="PANTHER" id="PTHR34184">
    <property type="entry name" value="UPF0718 PROTEIN YCGR"/>
    <property type="match status" value="1"/>
</dbReference>
<evidence type="ECO:0000256" key="7">
    <source>
        <dbReference type="SAM" id="Phobius"/>
    </source>
</evidence>
<gene>
    <name evidence="8" type="ordered locus">Mar181_3238</name>
</gene>
<sequence>MSNQTANTGVEIGSGDEQSSVESSCCETACRTSTNKDVTYYIKKLLTPWSAIALISASVFMLDRFAFSEFFTIASASFIATLPFIVFAVLMIAYLKSTGAESLVAKAFDGRENRMILLAAVFGGLAPFCSCEVIPFISGLLAIGIPLPAVMAFWLSSPLIDPPALIITASALGWPFAIGKAIIAVGLGLLGGFGIKALMRHSSFASPLKSTPLVGTCCTTITSSGVQWRFWEESQRRQTFIEQMKENIVFLVKWMMFAYVLEALLILYIPAEVISQIVGGDGLFSVIVGAAVGMPAYLNGYAAPALIAGFINQGMTTGAAMAFMTAGAISSIPAMTAVWSLVKKEVFIAYLTIGFVGSVLFGGVFGVLI</sequence>
<evidence type="ECO:0000256" key="1">
    <source>
        <dbReference type="ARBA" id="ARBA00004651"/>
    </source>
</evidence>
<comment type="similarity">
    <text evidence="2">Belongs to the UPF0718 family.</text>
</comment>
<accession>F6CT95</accession>
<evidence type="ECO:0000313" key="9">
    <source>
        <dbReference type="Proteomes" id="UP000009230"/>
    </source>
</evidence>
<dbReference type="STRING" id="491952.Mar181_3238"/>
<dbReference type="InterPro" id="IPR052923">
    <property type="entry name" value="UPF0718"/>
</dbReference>
<evidence type="ECO:0000256" key="6">
    <source>
        <dbReference type="ARBA" id="ARBA00023136"/>
    </source>
</evidence>
<dbReference type="PANTHER" id="PTHR34184:SF4">
    <property type="entry name" value="UPF0718 PROTEIN YCGR"/>
    <property type="match status" value="1"/>
</dbReference>
<dbReference type="InterPro" id="IPR005524">
    <property type="entry name" value="DUF318"/>
</dbReference>
<feature type="transmembrane region" description="Helical" evidence="7">
    <location>
        <begin position="319"/>
        <end position="341"/>
    </location>
</feature>
<feature type="transmembrane region" description="Helical" evidence="7">
    <location>
        <begin position="347"/>
        <end position="368"/>
    </location>
</feature>
<protein>
    <recommendedName>
        <fullName evidence="10">Permease</fullName>
    </recommendedName>
</protein>
<keyword evidence="4 7" id="KW-0812">Transmembrane</keyword>
<evidence type="ECO:0000256" key="5">
    <source>
        <dbReference type="ARBA" id="ARBA00022989"/>
    </source>
</evidence>
<feature type="transmembrane region" description="Helical" evidence="7">
    <location>
        <begin position="248"/>
        <end position="271"/>
    </location>
</feature>
<reference evidence="8 9" key="1">
    <citation type="journal article" date="2012" name="Stand. Genomic Sci.">
        <title>Complete genome sequence of Marinomonas posidonica type strain (IVIA-Po-181(T)).</title>
        <authorList>
            <person name="Lucas-Elio P."/>
            <person name="Goodwin L."/>
            <person name="Woyke T."/>
            <person name="Pitluck S."/>
            <person name="Nolan M."/>
            <person name="Kyrpides N.C."/>
            <person name="Detter J.C."/>
            <person name="Copeland A."/>
            <person name="Lu M."/>
            <person name="Bruce D."/>
            <person name="Detter C."/>
            <person name="Tapia R."/>
            <person name="Han S."/>
            <person name="Land M.L."/>
            <person name="Ivanova N."/>
            <person name="Mikhailova N."/>
            <person name="Johnston A.W."/>
            <person name="Sanchez-Amat A."/>
        </authorList>
    </citation>
    <scope>NUCLEOTIDE SEQUENCE [LARGE SCALE GENOMIC DNA]</scope>
    <source>
        <strain evidence="9">CECT 7376 / NCIMB 14433 / IVIA-Po-181</strain>
    </source>
</reference>
<evidence type="ECO:0000313" key="8">
    <source>
        <dbReference type="EMBL" id="AEF56261.1"/>
    </source>
</evidence>
<dbReference type="Proteomes" id="UP000009230">
    <property type="component" value="Chromosome"/>
</dbReference>
<dbReference type="GO" id="GO:0005886">
    <property type="term" value="C:plasma membrane"/>
    <property type="evidence" value="ECO:0007669"/>
    <property type="project" value="UniProtKB-SubCell"/>
</dbReference>